<dbReference type="AlphaFoldDB" id="A0A7S3ISM7"/>
<organism evidence="8">
    <name type="scientific">Strombidium inclinatum</name>
    <dbReference type="NCBI Taxonomy" id="197538"/>
    <lineage>
        <taxon>Eukaryota</taxon>
        <taxon>Sar</taxon>
        <taxon>Alveolata</taxon>
        <taxon>Ciliophora</taxon>
        <taxon>Intramacronucleata</taxon>
        <taxon>Spirotrichea</taxon>
        <taxon>Oligotrichia</taxon>
        <taxon>Strombidiidae</taxon>
        <taxon>Strombidium</taxon>
    </lineage>
</organism>
<evidence type="ECO:0000256" key="4">
    <source>
        <dbReference type="ARBA" id="ARBA00022490"/>
    </source>
</evidence>
<evidence type="ECO:0000256" key="3">
    <source>
        <dbReference type="ARBA" id="ARBA00022174"/>
    </source>
</evidence>
<accession>A0A7S3ISM7</accession>
<keyword evidence="4" id="KW-0963">Cytoplasm</keyword>
<comment type="similarity">
    <text evidence="2">Belongs to the CFAP300 family.</text>
</comment>
<dbReference type="EMBL" id="HBIH01025780">
    <property type="protein sequence ID" value="CAE0329723.1"/>
    <property type="molecule type" value="Transcribed_RNA"/>
</dbReference>
<keyword evidence="5" id="KW-0206">Cytoskeleton</keyword>
<dbReference type="EMBL" id="HBIH01025783">
    <property type="protein sequence ID" value="CAE0329726.1"/>
    <property type="molecule type" value="Transcribed_RNA"/>
</dbReference>
<dbReference type="InterPro" id="IPR029416">
    <property type="entry name" value="CFAP300"/>
</dbReference>
<comment type="subcellular location">
    <subcellularLocation>
        <location evidence="1">Cytoplasm</location>
        <location evidence="1">Cytoskeleton</location>
        <location evidence="1">Cilium axoneme</location>
    </subcellularLocation>
</comment>
<evidence type="ECO:0000313" key="7">
    <source>
        <dbReference type="EMBL" id="CAE0329723.1"/>
    </source>
</evidence>
<evidence type="ECO:0000256" key="1">
    <source>
        <dbReference type="ARBA" id="ARBA00004430"/>
    </source>
</evidence>
<sequence length="169" mass="20277">MSCNVLNMSFFDIFHELKVCTKDGDIRQNYEENFEGILLGDRLKQVLLWEEYEDIEAWDTIHQDKYQQEFIFKLFQHIAVGGSVCQYEDNIGEYLACVKDLYKDLVSVAKDPDTQEIKCFSYVFRIDSIEGYDKYLYRVPDHPQNCFYVAVDPINWHANFFYHKWVPHW</sequence>
<evidence type="ECO:0000256" key="2">
    <source>
        <dbReference type="ARBA" id="ARBA00009205"/>
    </source>
</evidence>
<keyword evidence="6" id="KW-0966">Cell projection</keyword>
<name>A0A7S3ISM7_9SPIT</name>
<reference evidence="8" key="1">
    <citation type="submission" date="2021-01" db="EMBL/GenBank/DDBJ databases">
        <authorList>
            <person name="Corre E."/>
            <person name="Pelletier E."/>
            <person name="Niang G."/>
            <person name="Scheremetjew M."/>
            <person name="Finn R."/>
            <person name="Kale V."/>
            <person name="Holt S."/>
            <person name="Cochrane G."/>
            <person name="Meng A."/>
            <person name="Brown T."/>
            <person name="Cohen L."/>
        </authorList>
    </citation>
    <scope>NUCLEOTIDE SEQUENCE</scope>
    <source>
        <strain evidence="8">S3</strain>
    </source>
</reference>
<dbReference type="PANTHER" id="PTHR31078">
    <property type="entry name" value="CILIA- AND FLAGELLA-ASSOCIATED PROTEIN 300"/>
    <property type="match status" value="1"/>
</dbReference>
<evidence type="ECO:0000256" key="6">
    <source>
        <dbReference type="ARBA" id="ARBA00023273"/>
    </source>
</evidence>
<evidence type="ECO:0000256" key="5">
    <source>
        <dbReference type="ARBA" id="ARBA00023212"/>
    </source>
</evidence>
<dbReference type="GO" id="GO:0005930">
    <property type="term" value="C:axoneme"/>
    <property type="evidence" value="ECO:0007669"/>
    <property type="project" value="UniProtKB-SubCell"/>
</dbReference>
<dbReference type="PANTHER" id="PTHR31078:SF1">
    <property type="entry name" value="CILIA- AND FLAGELLA-ASSOCIATED PROTEIN 300"/>
    <property type="match status" value="1"/>
</dbReference>
<dbReference type="Pfam" id="PF14926">
    <property type="entry name" value="CFAP300"/>
    <property type="match status" value="1"/>
</dbReference>
<protein>
    <recommendedName>
        <fullName evidence="3">Cilia- and flagella-associated protein 300</fullName>
    </recommendedName>
</protein>
<gene>
    <name evidence="7" type="ORF">SINC0208_LOCUS10353</name>
    <name evidence="8" type="ORF">SINC0208_LOCUS10356</name>
</gene>
<proteinExistence type="inferred from homology"/>
<evidence type="ECO:0000313" key="8">
    <source>
        <dbReference type="EMBL" id="CAE0329726.1"/>
    </source>
</evidence>